<organism evidence="2">
    <name type="scientific">Cyprideis torosa</name>
    <dbReference type="NCBI Taxonomy" id="163714"/>
    <lineage>
        <taxon>Eukaryota</taxon>
        <taxon>Metazoa</taxon>
        <taxon>Ecdysozoa</taxon>
        <taxon>Arthropoda</taxon>
        <taxon>Crustacea</taxon>
        <taxon>Oligostraca</taxon>
        <taxon>Ostracoda</taxon>
        <taxon>Podocopa</taxon>
        <taxon>Podocopida</taxon>
        <taxon>Cytherocopina</taxon>
        <taxon>Cytheroidea</taxon>
        <taxon>Cytherideidae</taxon>
        <taxon>Cyprideis</taxon>
    </lineage>
</organism>
<dbReference type="SUPFAM" id="SSF55797">
    <property type="entry name" value="PR-1-like"/>
    <property type="match status" value="1"/>
</dbReference>
<feature type="region of interest" description="Disordered" evidence="1">
    <location>
        <begin position="557"/>
        <end position="625"/>
    </location>
</feature>
<dbReference type="EMBL" id="OB660857">
    <property type="protein sequence ID" value="CAD7226546.1"/>
    <property type="molecule type" value="Genomic_DNA"/>
</dbReference>
<dbReference type="OrthoDB" id="414826at2759"/>
<dbReference type="AlphaFoldDB" id="A0A7R8ZM14"/>
<reference evidence="2" key="1">
    <citation type="submission" date="2020-11" db="EMBL/GenBank/DDBJ databases">
        <authorList>
            <person name="Tran Van P."/>
        </authorList>
    </citation>
    <scope>NUCLEOTIDE SEQUENCE</scope>
</reference>
<feature type="compositionally biased region" description="Basic and acidic residues" evidence="1">
    <location>
        <begin position="794"/>
        <end position="803"/>
    </location>
</feature>
<dbReference type="InterPro" id="IPR035940">
    <property type="entry name" value="CAP_sf"/>
</dbReference>
<dbReference type="InterPro" id="IPR001283">
    <property type="entry name" value="CRISP-related"/>
</dbReference>
<feature type="compositionally biased region" description="Basic and acidic residues" evidence="1">
    <location>
        <begin position="557"/>
        <end position="574"/>
    </location>
</feature>
<feature type="compositionally biased region" description="Basic and acidic residues" evidence="1">
    <location>
        <begin position="698"/>
        <end position="725"/>
    </location>
</feature>
<feature type="compositionally biased region" description="Basic and acidic residues" evidence="1">
    <location>
        <begin position="583"/>
        <end position="610"/>
    </location>
</feature>
<accession>A0A7R8ZM14</accession>
<dbReference type="Gene3D" id="3.40.33.10">
    <property type="entry name" value="CAP"/>
    <property type="match status" value="1"/>
</dbReference>
<protein>
    <submittedName>
        <fullName evidence="2">Uncharacterized protein</fullName>
    </submittedName>
</protein>
<name>A0A7R8ZM14_9CRUS</name>
<evidence type="ECO:0000256" key="1">
    <source>
        <dbReference type="SAM" id="MobiDB-lite"/>
    </source>
</evidence>
<feature type="region of interest" description="Disordered" evidence="1">
    <location>
        <begin position="693"/>
        <end position="806"/>
    </location>
</feature>
<evidence type="ECO:0000313" key="2">
    <source>
        <dbReference type="EMBL" id="CAD7226546.1"/>
    </source>
</evidence>
<proteinExistence type="predicted"/>
<dbReference type="PRINTS" id="PR00837">
    <property type="entry name" value="V5TPXLIKE"/>
</dbReference>
<gene>
    <name evidence="2" type="ORF">CTOB1V02_LOCUS4464</name>
</gene>
<sequence length="936" mass="106232">MFYEEVKVVDGAVDLHPFQLPDKFGHFAQLVWGSTSRIGCGMVIFSCPLYGECMKLTCNYFPAGNYMGEDVYEKRMSEEKACDQPGLIESKKYKGLCVKDEDGMGEETITQVSWEPNPDPDSHGVGSQNELKEYLEFEKQMQDLVQQSGAGKNTLYGHMNMNSLETAQKGYDTPRQALTENRRVFEAPGSQYENGPLSEADFANKQKASSSLHIRVFSSTVCVHNSLLTLPPLRYTSHSLFLLFVAQAICSSSPLCRSHSLFFLLGAQASSSVQKPFALPPSRCTSHLLFLLLCAQAIRSSSSSVHRPFALPPPLCTGHSLFLLLCAQAICSSSSSVHRPFALPPLCTDHSLLPVPGNQSLTLPPSLPKGPMTRGASFQRHSVGSNSLQYVQQGSTQCVIHCKGPHGHTRFAQHYLNRNATERTRNQTRESKGVNFYRECKNGYCEFISAHESEGDESGWLRTQAVKQPTYPQLKDDQYGPGYTAVLASKHQLDLKSRPVPIPERKPVLMQVRSPTTYEVKRPRPDHQHEIHSAQQHFSVQHPIPFRTQHHIPELKPLRTQHHTPERKPFRSQEDPSGVKPFRARDSIPEPEPFRTQESKQDLKPFRNQDDISELDPFRGQNPTSELTAYTKDATMDQEPFRIQNPIWHQQQHRFRIQDSIQEQNPFYIEYDDDPFSVQDRYQKPLNIRHNAQSNSIHEQEPSSSHEQRPHPVRKHEPFESRYAAESKPVPSPAPQHEPTDSIPAPDLQYQGGHVKRGSFYPRTPKPSLDMERDRIKTFQSHRSRKASSPTTDHGPKSKESQRASKPVRNVWTNDTYMHHIPANSQYYNFFQNLIPPDVKHSLQKQGVPLVPAKTIFDWYGRRWFPGGPHHPTGSQAIISDQMNDLFSKIAYPNDINEMTEFLGNTASKHGNTVSFLVQLLSMVLVICYRRGFQTL</sequence>